<dbReference type="Pfam" id="PF20147">
    <property type="entry name" value="Crinkler"/>
    <property type="match status" value="1"/>
</dbReference>
<dbReference type="EMBL" id="ANJA01000178">
    <property type="protein sequence ID" value="ETO85319.1"/>
    <property type="molecule type" value="Genomic_DNA"/>
</dbReference>
<comment type="subcellular location">
    <subcellularLocation>
        <location evidence="1">Host cell</location>
    </subcellularLocation>
    <subcellularLocation>
        <location evidence="2">Secreted</location>
    </subcellularLocation>
</comment>
<name>A0A081B2F8_PHYNI</name>
<proteinExistence type="predicted"/>
<feature type="domain" description="Crinkler effector protein N-terminal" evidence="4">
    <location>
        <begin position="19"/>
        <end position="76"/>
    </location>
</feature>
<keyword evidence="3" id="KW-0964">Secreted</keyword>
<evidence type="ECO:0000256" key="1">
    <source>
        <dbReference type="ARBA" id="ARBA00004340"/>
    </source>
</evidence>
<reference evidence="5 6" key="1">
    <citation type="submission" date="2013-11" db="EMBL/GenBank/DDBJ databases">
        <title>The Genome Sequence of Phytophthora parasitica P1976.</title>
        <authorList>
            <consortium name="The Broad Institute Genomics Platform"/>
            <person name="Russ C."/>
            <person name="Tyler B."/>
            <person name="Panabieres F."/>
            <person name="Shan W."/>
            <person name="Tripathy S."/>
            <person name="Grunwald N."/>
            <person name="Machado M."/>
            <person name="Johnson C.S."/>
            <person name="Walker B."/>
            <person name="Young S."/>
            <person name="Zeng Q."/>
            <person name="Gargeya S."/>
            <person name="Fitzgerald M."/>
            <person name="Haas B."/>
            <person name="Abouelleil A."/>
            <person name="Allen A.W."/>
            <person name="Alvarado L."/>
            <person name="Arachchi H.M."/>
            <person name="Berlin A.M."/>
            <person name="Chapman S.B."/>
            <person name="Gainer-Dewar J."/>
            <person name="Goldberg J."/>
            <person name="Griggs A."/>
            <person name="Gujja S."/>
            <person name="Hansen M."/>
            <person name="Howarth C."/>
            <person name="Imamovic A."/>
            <person name="Ireland A."/>
            <person name="Larimer J."/>
            <person name="McCowan C."/>
            <person name="Murphy C."/>
            <person name="Pearson M."/>
            <person name="Poon T.W."/>
            <person name="Priest M."/>
            <person name="Roberts A."/>
            <person name="Saif S."/>
            <person name="Shea T."/>
            <person name="Sisk P."/>
            <person name="Sykes S."/>
            <person name="Wortman J."/>
            <person name="Nusbaum C."/>
            <person name="Birren B."/>
        </authorList>
    </citation>
    <scope>NUCLEOTIDE SEQUENCE [LARGE SCALE GENOMIC DNA]</scope>
    <source>
        <strain evidence="5 6">P1976</strain>
    </source>
</reference>
<evidence type="ECO:0000256" key="2">
    <source>
        <dbReference type="ARBA" id="ARBA00004613"/>
    </source>
</evidence>
<protein>
    <recommendedName>
        <fullName evidence="4">Crinkler effector protein N-terminal domain-containing protein</fullName>
    </recommendedName>
</protein>
<dbReference type="GO" id="GO:0043657">
    <property type="term" value="C:host cell"/>
    <property type="evidence" value="ECO:0007669"/>
    <property type="project" value="UniProtKB-SubCell"/>
</dbReference>
<dbReference type="InterPro" id="IPR045379">
    <property type="entry name" value="Crinkler_N"/>
</dbReference>
<evidence type="ECO:0000313" key="5">
    <source>
        <dbReference type="EMBL" id="ETO85319.1"/>
    </source>
</evidence>
<evidence type="ECO:0000259" key="4">
    <source>
        <dbReference type="Pfam" id="PF20147"/>
    </source>
</evidence>
<accession>A0A081B2F8</accession>
<organism evidence="5 6">
    <name type="scientific">Phytophthora nicotianae P1976</name>
    <dbReference type="NCBI Taxonomy" id="1317066"/>
    <lineage>
        <taxon>Eukaryota</taxon>
        <taxon>Sar</taxon>
        <taxon>Stramenopiles</taxon>
        <taxon>Oomycota</taxon>
        <taxon>Peronosporomycetes</taxon>
        <taxon>Peronosporales</taxon>
        <taxon>Peronosporaceae</taxon>
        <taxon>Phytophthora</taxon>
    </lineage>
</organism>
<comment type="caution">
    <text evidence="5">The sequence shown here is derived from an EMBL/GenBank/DDBJ whole genome shotgun (WGS) entry which is preliminary data.</text>
</comment>
<dbReference type="AlphaFoldDB" id="A0A081B2F8"/>
<dbReference type="Proteomes" id="UP000028582">
    <property type="component" value="Unassembled WGS sequence"/>
</dbReference>
<sequence>MAESVGDINLHSRIRGTVVKLFCAVVGVAGSVFEVDIDDGVSVAALKKAIKGENPATITCDAKDLQPFLAKKDEAWQQ</sequence>
<evidence type="ECO:0000313" key="6">
    <source>
        <dbReference type="Proteomes" id="UP000028582"/>
    </source>
</evidence>
<dbReference type="OrthoDB" id="123796at2759"/>
<gene>
    <name evidence="5" type="ORF">F444_00932</name>
</gene>
<dbReference type="GO" id="GO:0005576">
    <property type="term" value="C:extracellular region"/>
    <property type="evidence" value="ECO:0007669"/>
    <property type="project" value="UniProtKB-SubCell"/>
</dbReference>
<evidence type="ECO:0000256" key="3">
    <source>
        <dbReference type="ARBA" id="ARBA00022525"/>
    </source>
</evidence>